<dbReference type="GO" id="GO:0030973">
    <property type="term" value="F:molybdate ion binding"/>
    <property type="evidence" value="ECO:0007669"/>
    <property type="project" value="InterPro"/>
</dbReference>
<dbReference type="InterPro" id="IPR050682">
    <property type="entry name" value="ModA/WtpA"/>
</dbReference>
<dbReference type="InterPro" id="IPR044084">
    <property type="entry name" value="AvModA-like_subst-bd"/>
</dbReference>
<dbReference type="AlphaFoldDB" id="A0A1Y5FAI1"/>
<dbReference type="GO" id="GO:0015689">
    <property type="term" value="P:molybdate ion transport"/>
    <property type="evidence" value="ECO:0007669"/>
    <property type="project" value="InterPro"/>
</dbReference>
<proteinExistence type="inferred from homology"/>
<dbReference type="PANTHER" id="PTHR30632:SF14">
    <property type="entry name" value="TUNGSTATE_MOLYBDATE_CHROMATE-BINDING PROTEIN MODA"/>
    <property type="match status" value="1"/>
</dbReference>
<feature type="binding site" evidence="4">
    <location>
        <position position="163"/>
    </location>
    <ligand>
        <name>molybdate</name>
        <dbReference type="ChEBI" id="CHEBI:36264"/>
    </ligand>
</feature>
<evidence type="ECO:0000313" key="6">
    <source>
        <dbReference type="Proteomes" id="UP000196531"/>
    </source>
</evidence>
<name>A0A1Y5FAI1_9BACT</name>
<dbReference type="GO" id="GO:0046872">
    <property type="term" value="F:metal ion binding"/>
    <property type="evidence" value="ECO:0007669"/>
    <property type="project" value="UniProtKB-KW"/>
</dbReference>
<evidence type="ECO:0000256" key="3">
    <source>
        <dbReference type="ARBA" id="ARBA00022729"/>
    </source>
</evidence>
<keyword evidence="4" id="KW-0500">Molybdenum</keyword>
<sequence>MKYILVLTFYLILVPTFSKTVKIAVASNFMSTMKFVSRNYEQETGNKVLISYGSTGKLYTQIKNGAPFDIFFSADELRADLLIREGLALRDSRFIYARGRIALYSLDLSIKKNAVTILKEGKFKFFAIANPKTAPYGSAAVSVLKSLKVYKSLESKLVFGENISQTFQFISTGNAALGIVSLSQLKDRQGSFFRKGEYYTLETSLHSPINQAAVILKRANKSVEVRFFLNYFKSEKVQRVLEKFGYLTQGKN</sequence>
<gene>
    <name evidence="5" type="ORF">A9Q84_04505</name>
</gene>
<reference evidence="6" key="1">
    <citation type="journal article" date="2017" name="Proc. Natl. Acad. Sci. U.S.A.">
        <title>Simulation of Deepwater Horizon oil plume reveals substrate specialization within a complex community of hydrocarbon-degraders.</title>
        <authorList>
            <person name="Hu P."/>
            <person name="Dubinsky E.A."/>
            <person name="Probst A.J."/>
            <person name="Wang J."/>
            <person name="Sieber C.M.K."/>
            <person name="Tom L.M."/>
            <person name="Gardinali P."/>
            <person name="Banfield J.F."/>
            <person name="Atlas R.M."/>
            <person name="Andersen G.L."/>
        </authorList>
    </citation>
    <scope>NUCLEOTIDE SEQUENCE [LARGE SCALE GENOMIC DNA]</scope>
</reference>
<dbReference type="CDD" id="cd13539">
    <property type="entry name" value="PBP2_AvModA"/>
    <property type="match status" value="1"/>
</dbReference>
<feature type="binding site" evidence="4">
    <location>
        <position position="55"/>
    </location>
    <ligand>
        <name>molybdate</name>
        <dbReference type="ChEBI" id="CHEBI:36264"/>
    </ligand>
</feature>
<comment type="similarity">
    <text evidence="1">Belongs to the bacterial solute-binding protein ModA family.</text>
</comment>
<dbReference type="NCBIfam" id="TIGR01256">
    <property type="entry name" value="modA"/>
    <property type="match status" value="1"/>
</dbReference>
<dbReference type="Pfam" id="PF13531">
    <property type="entry name" value="SBP_bac_11"/>
    <property type="match status" value="1"/>
</dbReference>
<protein>
    <submittedName>
        <fullName evidence="5">Molybdate ABC transporter substrate-binding protein</fullName>
    </submittedName>
</protein>
<dbReference type="Proteomes" id="UP000196531">
    <property type="component" value="Unassembled WGS sequence"/>
</dbReference>
<evidence type="ECO:0000313" key="5">
    <source>
        <dbReference type="EMBL" id="OUR98679.1"/>
    </source>
</evidence>
<dbReference type="Gene3D" id="3.40.190.10">
    <property type="entry name" value="Periplasmic binding protein-like II"/>
    <property type="match status" value="2"/>
</dbReference>
<dbReference type="InterPro" id="IPR005950">
    <property type="entry name" value="ModA"/>
</dbReference>
<dbReference type="PIRSF" id="PIRSF004846">
    <property type="entry name" value="ModA"/>
    <property type="match status" value="1"/>
</dbReference>
<keyword evidence="2 4" id="KW-0479">Metal-binding</keyword>
<comment type="caution">
    <text evidence="5">The sequence shown here is derived from an EMBL/GenBank/DDBJ whole genome shotgun (WGS) entry which is preliminary data.</text>
</comment>
<dbReference type="PANTHER" id="PTHR30632">
    <property type="entry name" value="MOLYBDATE-BINDING PERIPLASMIC PROTEIN"/>
    <property type="match status" value="1"/>
</dbReference>
<dbReference type="SUPFAM" id="SSF53850">
    <property type="entry name" value="Periplasmic binding protein-like II"/>
    <property type="match status" value="1"/>
</dbReference>
<keyword evidence="3" id="KW-0732">Signal</keyword>
<evidence type="ECO:0000256" key="1">
    <source>
        <dbReference type="ARBA" id="ARBA00009175"/>
    </source>
</evidence>
<dbReference type="EMBL" id="MAAO01000004">
    <property type="protein sequence ID" value="OUR98679.1"/>
    <property type="molecule type" value="Genomic_DNA"/>
</dbReference>
<organism evidence="5 6">
    <name type="scientific">Halobacteriovorax marinus</name>
    <dbReference type="NCBI Taxonomy" id="97084"/>
    <lineage>
        <taxon>Bacteria</taxon>
        <taxon>Pseudomonadati</taxon>
        <taxon>Bdellovibrionota</taxon>
        <taxon>Bacteriovoracia</taxon>
        <taxon>Bacteriovoracales</taxon>
        <taxon>Halobacteriovoraceae</taxon>
        <taxon>Halobacteriovorax</taxon>
    </lineage>
</organism>
<evidence type="ECO:0000256" key="4">
    <source>
        <dbReference type="PIRSR" id="PIRSR004846-1"/>
    </source>
</evidence>
<evidence type="ECO:0000256" key="2">
    <source>
        <dbReference type="ARBA" id="ARBA00022723"/>
    </source>
</evidence>
<accession>A0A1Y5FAI1</accession>